<dbReference type="SUPFAM" id="SSF52218">
    <property type="entry name" value="Flavoproteins"/>
    <property type="match status" value="1"/>
</dbReference>
<dbReference type="InterPro" id="IPR005025">
    <property type="entry name" value="FMN_Rdtase-like_dom"/>
</dbReference>
<reference evidence="4 5" key="1">
    <citation type="submission" date="2016-09" db="EMBL/GenBank/DDBJ databases">
        <title>Complete genome of Desulfosporosinus sp. OL.</title>
        <authorList>
            <person name="Mardanov A."/>
            <person name="Beletsky A."/>
            <person name="Panova A."/>
            <person name="Karnachuk O."/>
            <person name="Ravin N."/>
        </authorList>
    </citation>
    <scope>NUCLEOTIDE SEQUENCE [LARGE SCALE GENOMIC DNA]</scope>
    <source>
        <strain evidence="4 5">OL</strain>
    </source>
</reference>
<dbReference type="STRING" id="1888891.DSOL_3574"/>
<name>A0A1Q8QQ66_9FIRM</name>
<dbReference type="RefSeq" id="WP_075366035.1">
    <property type="nucleotide sequence ID" value="NZ_MLBF01000033.1"/>
</dbReference>
<dbReference type="PANTHER" id="PTHR43278:SF4">
    <property type="entry name" value="NAD(P)H-DEPENDENT FMN-CONTAINING OXIDOREDUCTASE YWQN-RELATED"/>
    <property type="match status" value="1"/>
</dbReference>
<dbReference type="OrthoDB" id="9805976at2"/>
<dbReference type="AlphaFoldDB" id="A0A1Q8QQ66"/>
<evidence type="ECO:0000256" key="1">
    <source>
        <dbReference type="ARBA" id="ARBA00022630"/>
    </source>
</evidence>
<evidence type="ECO:0000256" key="2">
    <source>
        <dbReference type="ARBA" id="ARBA00022643"/>
    </source>
</evidence>
<feature type="domain" description="NADPH-dependent FMN reductase-like" evidence="3">
    <location>
        <begin position="3"/>
        <end position="126"/>
    </location>
</feature>
<evidence type="ECO:0000313" key="5">
    <source>
        <dbReference type="Proteomes" id="UP000186102"/>
    </source>
</evidence>
<dbReference type="InterPro" id="IPR029039">
    <property type="entry name" value="Flavoprotein-like_sf"/>
</dbReference>
<keyword evidence="1" id="KW-0285">Flavoprotein</keyword>
<sequence length="284" mass="31694">MKKILGLVASQRKLANGEILIKEAAASIGEEFELELIKLPDLNLQPCKACYACLVPNQRCPLTDDLYFLLDRIKEADGIIISSPCYALGPAAITKLFGDRIIALARQLDELWGKPCVIIATAGIKGWEGYTLSALIANARFMGFDIKDAHMFMGALPGEALVNPESTARIRALGASLFGKPRQSEAGQCPTCWSDLWKFPTPNHAVCPLCGQEADVRSSENGMQWNFGSAGHRFEKKSLKEHFQVWLVDQVKEFGSRRKELSIIRNRYKGQDKWIKQNKEHDDN</sequence>
<organism evidence="4 5">
    <name type="scientific">Desulfosporosinus metallidurans</name>
    <dbReference type="NCBI Taxonomy" id="1888891"/>
    <lineage>
        <taxon>Bacteria</taxon>
        <taxon>Bacillati</taxon>
        <taxon>Bacillota</taxon>
        <taxon>Clostridia</taxon>
        <taxon>Eubacteriales</taxon>
        <taxon>Desulfitobacteriaceae</taxon>
        <taxon>Desulfosporosinus</taxon>
    </lineage>
</organism>
<evidence type="ECO:0000259" key="3">
    <source>
        <dbReference type="Pfam" id="PF03358"/>
    </source>
</evidence>
<dbReference type="Gene3D" id="3.40.50.360">
    <property type="match status" value="1"/>
</dbReference>
<evidence type="ECO:0000313" key="4">
    <source>
        <dbReference type="EMBL" id="OLN29398.1"/>
    </source>
</evidence>
<dbReference type="GO" id="GO:0016491">
    <property type="term" value="F:oxidoreductase activity"/>
    <property type="evidence" value="ECO:0007669"/>
    <property type="project" value="InterPro"/>
</dbReference>
<keyword evidence="5" id="KW-1185">Reference proteome</keyword>
<dbReference type="EMBL" id="MLBF01000033">
    <property type="protein sequence ID" value="OLN29398.1"/>
    <property type="molecule type" value="Genomic_DNA"/>
</dbReference>
<dbReference type="PANTHER" id="PTHR43278">
    <property type="entry name" value="NAD(P)H-DEPENDENT FMN-CONTAINING OXIDOREDUCTASE YWQN-RELATED"/>
    <property type="match status" value="1"/>
</dbReference>
<dbReference type="InterPro" id="IPR051796">
    <property type="entry name" value="ISF_SsuE-like"/>
</dbReference>
<dbReference type="Proteomes" id="UP000186102">
    <property type="component" value="Unassembled WGS sequence"/>
</dbReference>
<dbReference type="Pfam" id="PF03358">
    <property type="entry name" value="FMN_red"/>
    <property type="match status" value="1"/>
</dbReference>
<proteinExistence type="predicted"/>
<accession>A0A1Q8QQ66</accession>
<comment type="caution">
    <text evidence="4">The sequence shown here is derived from an EMBL/GenBank/DDBJ whole genome shotgun (WGS) entry which is preliminary data.</text>
</comment>
<gene>
    <name evidence="4" type="ORF">DSOL_3574</name>
</gene>
<protein>
    <submittedName>
        <fullName evidence="4">Iron-sulfur flavoprotein</fullName>
    </submittedName>
</protein>
<keyword evidence="2" id="KW-0288">FMN</keyword>